<organism evidence="1 2">
    <name type="scientific">Clostridium carnis</name>
    <dbReference type="NCBI Taxonomy" id="1530"/>
    <lineage>
        <taxon>Bacteria</taxon>
        <taxon>Bacillati</taxon>
        <taxon>Bacillota</taxon>
        <taxon>Clostridia</taxon>
        <taxon>Eubacteriales</taxon>
        <taxon>Clostridiaceae</taxon>
        <taxon>Clostridium</taxon>
    </lineage>
</organism>
<accession>A0ABY6SU51</accession>
<name>A0ABY6SU51_9CLOT</name>
<dbReference type="Proteomes" id="UP000277570">
    <property type="component" value="Unassembled WGS sequence"/>
</dbReference>
<evidence type="ECO:0000313" key="1">
    <source>
        <dbReference type="EMBL" id="VDG71775.1"/>
    </source>
</evidence>
<reference evidence="1 2" key="1">
    <citation type="submission" date="2018-11" db="EMBL/GenBank/DDBJ databases">
        <authorList>
            <consortium name="Pathogen Informatics"/>
        </authorList>
    </citation>
    <scope>NUCLEOTIDE SEQUENCE [LARGE SCALE GENOMIC DNA]</scope>
    <source>
        <strain evidence="1 2">NCTC10913</strain>
    </source>
</reference>
<sequence length="73" mass="8735">MPKVISKYIKSCPYCGSEEYYRKESYKGTRIFRVRFDGEEVDNSDMWDVAEEKLISQYAWCSGCNKRLFKLEE</sequence>
<dbReference type="EMBL" id="UYIN01000008">
    <property type="protein sequence ID" value="VDG71775.1"/>
    <property type="molecule type" value="Genomic_DNA"/>
</dbReference>
<gene>
    <name evidence="1" type="ORF">NCTC10913_02121</name>
</gene>
<comment type="caution">
    <text evidence="1">The sequence shown here is derived from an EMBL/GenBank/DDBJ whole genome shotgun (WGS) entry which is preliminary data.</text>
</comment>
<keyword evidence="2" id="KW-1185">Reference proteome</keyword>
<proteinExistence type="predicted"/>
<evidence type="ECO:0000313" key="2">
    <source>
        <dbReference type="Proteomes" id="UP000277570"/>
    </source>
</evidence>
<protein>
    <submittedName>
        <fullName evidence="1">Uncharacterized protein</fullName>
    </submittedName>
</protein>